<dbReference type="Gene3D" id="3.30.565.10">
    <property type="entry name" value="Histidine kinase-like ATPase, C-terminal domain"/>
    <property type="match status" value="1"/>
</dbReference>
<dbReference type="CDD" id="cd16936">
    <property type="entry name" value="HATPase_RsbW-like"/>
    <property type="match status" value="1"/>
</dbReference>
<dbReference type="InterPro" id="IPR036890">
    <property type="entry name" value="HATPase_C_sf"/>
</dbReference>
<dbReference type="GO" id="GO:0004674">
    <property type="term" value="F:protein serine/threonine kinase activity"/>
    <property type="evidence" value="ECO:0007669"/>
    <property type="project" value="UniProtKB-KW"/>
</dbReference>
<evidence type="ECO:0000259" key="2">
    <source>
        <dbReference type="Pfam" id="PF13581"/>
    </source>
</evidence>
<dbReference type="EMBL" id="BMVF01000004">
    <property type="protein sequence ID" value="GHD87217.1"/>
    <property type="molecule type" value="Genomic_DNA"/>
</dbReference>
<dbReference type="Proteomes" id="UP000608955">
    <property type="component" value="Unassembled WGS sequence"/>
</dbReference>
<name>A0A919CUR5_9ACTN</name>
<protein>
    <submittedName>
        <fullName evidence="3">ATPase</fullName>
    </submittedName>
</protein>
<accession>A0A919CUR5</accession>
<dbReference type="InterPro" id="IPR050267">
    <property type="entry name" value="Anti-sigma-factor_SerPK"/>
</dbReference>
<evidence type="ECO:0000313" key="4">
    <source>
        <dbReference type="Proteomes" id="UP000608955"/>
    </source>
</evidence>
<dbReference type="PANTHER" id="PTHR35526">
    <property type="entry name" value="ANTI-SIGMA-F FACTOR RSBW-RELATED"/>
    <property type="match status" value="1"/>
</dbReference>
<keyword evidence="4" id="KW-1185">Reference proteome</keyword>
<gene>
    <name evidence="3" type="ORF">GCM10010508_18470</name>
</gene>
<evidence type="ECO:0000256" key="1">
    <source>
        <dbReference type="ARBA" id="ARBA00022527"/>
    </source>
</evidence>
<sequence>MPHTELRFTVEGTAAAVRDARRRISSAVSSWDVPVDGDQLFRLELIASEMLTNGLQHAGGPLTVELRVERGGGLLVLAVLDGSRVRPRPCVAGCDHESGRGIVLIDALSLFHGTEYTDSGKRCWAVLPLSERPVRNDDEMPVNAVMESRRDDDSARWTVTSAGANVLRLLFPAT</sequence>
<reference evidence="3" key="1">
    <citation type="journal article" date="2014" name="Int. J. Syst. Evol. Microbiol.">
        <title>Complete genome sequence of Corynebacterium casei LMG S-19264T (=DSM 44701T), isolated from a smear-ripened cheese.</title>
        <authorList>
            <consortium name="US DOE Joint Genome Institute (JGI-PGF)"/>
            <person name="Walter F."/>
            <person name="Albersmeier A."/>
            <person name="Kalinowski J."/>
            <person name="Ruckert C."/>
        </authorList>
    </citation>
    <scope>NUCLEOTIDE SEQUENCE</scope>
    <source>
        <strain evidence="3">JCM 4654</strain>
    </source>
</reference>
<dbReference type="RefSeq" id="WP_190177225.1">
    <property type="nucleotide sequence ID" value="NZ_BMVF01000004.1"/>
</dbReference>
<dbReference type="PANTHER" id="PTHR35526:SF3">
    <property type="entry name" value="ANTI-SIGMA-F FACTOR RSBW"/>
    <property type="match status" value="1"/>
</dbReference>
<proteinExistence type="predicted"/>
<dbReference type="Pfam" id="PF13581">
    <property type="entry name" value="HATPase_c_2"/>
    <property type="match status" value="1"/>
</dbReference>
<keyword evidence="1" id="KW-0418">Kinase</keyword>
<evidence type="ECO:0000313" key="3">
    <source>
        <dbReference type="EMBL" id="GHD87217.1"/>
    </source>
</evidence>
<dbReference type="AlphaFoldDB" id="A0A919CUR5"/>
<dbReference type="InterPro" id="IPR003594">
    <property type="entry name" value="HATPase_dom"/>
</dbReference>
<comment type="caution">
    <text evidence="3">The sequence shown here is derived from an EMBL/GenBank/DDBJ whole genome shotgun (WGS) entry which is preliminary data.</text>
</comment>
<organism evidence="3 4">
    <name type="scientific">Streptomyces naganishii JCM 4654</name>
    <dbReference type="NCBI Taxonomy" id="1306179"/>
    <lineage>
        <taxon>Bacteria</taxon>
        <taxon>Bacillati</taxon>
        <taxon>Actinomycetota</taxon>
        <taxon>Actinomycetes</taxon>
        <taxon>Kitasatosporales</taxon>
        <taxon>Streptomycetaceae</taxon>
        <taxon>Streptomyces</taxon>
    </lineage>
</organism>
<keyword evidence="1" id="KW-0723">Serine/threonine-protein kinase</keyword>
<reference evidence="3" key="2">
    <citation type="submission" date="2020-09" db="EMBL/GenBank/DDBJ databases">
        <authorList>
            <person name="Sun Q."/>
            <person name="Ohkuma M."/>
        </authorList>
    </citation>
    <scope>NUCLEOTIDE SEQUENCE</scope>
    <source>
        <strain evidence="3">JCM 4654</strain>
    </source>
</reference>
<feature type="domain" description="Histidine kinase/HSP90-like ATPase" evidence="2">
    <location>
        <begin position="13"/>
        <end position="109"/>
    </location>
</feature>
<keyword evidence="1" id="KW-0808">Transferase</keyword>
<dbReference type="SUPFAM" id="SSF55874">
    <property type="entry name" value="ATPase domain of HSP90 chaperone/DNA topoisomerase II/histidine kinase"/>
    <property type="match status" value="1"/>
</dbReference>